<feature type="compositionally biased region" description="Low complexity" evidence="7">
    <location>
        <begin position="26"/>
        <end position="42"/>
    </location>
</feature>
<feature type="active site" evidence="5 6">
    <location>
        <position position="347"/>
    </location>
</feature>
<dbReference type="OrthoDB" id="424753at2759"/>
<evidence type="ECO:0000256" key="3">
    <source>
        <dbReference type="ARBA" id="ARBA00022801"/>
    </source>
</evidence>
<keyword evidence="10" id="KW-1185">Reference proteome</keyword>
<dbReference type="Pfam" id="PF00648">
    <property type="entry name" value="Peptidase_C2"/>
    <property type="match status" value="1"/>
</dbReference>
<evidence type="ECO:0000256" key="2">
    <source>
        <dbReference type="ARBA" id="ARBA00022670"/>
    </source>
</evidence>
<dbReference type="InterPro" id="IPR022684">
    <property type="entry name" value="Calpain_cysteine_protease"/>
</dbReference>
<dbReference type="Gene3D" id="3.90.70.10">
    <property type="entry name" value="Cysteine proteinases"/>
    <property type="match status" value="1"/>
</dbReference>
<comment type="caution">
    <text evidence="9">The sequence shown here is derived from an EMBL/GenBank/DDBJ whole genome shotgun (WGS) entry which is preliminary data.</text>
</comment>
<evidence type="ECO:0000313" key="9">
    <source>
        <dbReference type="EMBL" id="KAF9529609.1"/>
    </source>
</evidence>
<feature type="active site" evidence="5 6">
    <location>
        <position position="141"/>
    </location>
</feature>
<accession>A0A9P6JRD1</accession>
<evidence type="ECO:0000256" key="6">
    <source>
        <dbReference type="PROSITE-ProRule" id="PRU00239"/>
    </source>
</evidence>
<evidence type="ECO:0000256" key="4">
    <source>
        <dbReference type="ARBA" id="ARBA00022807"/>
    </source>
</evidence>
<evidence type="ECO:0000256" key="5">
    <source>
        <dbReference type="PIRSR" id="PIRSR622684-1"/>
    </source>
</evidence>
<dbReference type="SUPFAM" id="SSF54001">
    <property type="entry name" value="Cysteine proteinases"/>
    <property type="match status" value="1"/>
</dbReference>
<dbReference type="SMART" id="SM00230">
    <property type="entry name" value="CysPc"/>
    <property type="match status" value="1"/>
</dbReference>
<dbReference type="CDD" id="cd00044">
    <property type="entry name" value="CysPc"/>
    <property type="match status" value="1"/>
</dbReference>
<evidence type="ECO:0000256" key="7">
    <source>
        <dbReference type="SAM" id="MobiDB-lite"/>
    </source>
</evidence>
<keyword evidence="2 6" id="KW-0645">Protease</keyword>
<dbReference type="PANTHER" id="PTHR10183:SF379">
    <property type="entry name" value="CALPAIN-5"/>
    <property type="match status" value="1"/>
</dbReference>
<dbReference type="PRINTS" id="PR00704">
    <property type="entry name" value="CALPAIN"/>
</dbReference>
<gene>
    <name evidence="9" type="ORF">CPB83DRAFT_259893</name>
</gene>
<dbReference type="PROSITE" id="PS00139">
    <property type="entry name" value="THIOL_PROTEASE_CYS"/>
    <property type="match status" value="1"/>
</dbReference>
<protein>
    <recommendedName>
        <fullName evidence="8">Calpain catalytic domain-containing protein</fullName>
    </recommendedName>
</protein>
<sequence length="554" mass="62469">MAAHTTVTTIETIASNALEPAAQAHGPTSGVNTTTTTVSTFPQPQPGLLVTKELDKAIADCKARVDRIAKHCRAKNRKFRDIEFDLENDKNRCLYGLFTQTGENLAPADIHRVTQIFDDPQFFSEKAGSSNDIIQGALGDCWFLSALATVSTAPGLVEKFCVARDEQVGIYGFIFFRDNAWVTVVIDDMLYTRVPKWEELKSTEQELYHYDKDIYNKSARKGGKSLYFAKSGTAGETWVPLIEKAYAKLHGNYSHLVGGQECEAIQDLTGGVSTILQSKDILDINRFWDDEITHANTDRLFGCSFNDLSSTRSGTTGAKVQGLIGNHSYSVLRAVPCNGKRFVVVRNPWGKGEWTGRWSDGSKEWTHEWLDFLPELGHQFGDDGQFVMEYSDWLECFSQIDRTVLFDETWSMSSQWLQVACPPLPAAWSYGEVSFRFSLSGPTKAVIVLSQLDQRYFRDIAGRASWTMDFSLVKEGDKEPIADSGHSDFFQRSVHLEAELEEGNYIVYVRLDRSLDRNEGPEREKIDEWQLRKLSRVLTERAKSQSIASNFKLE</sequence>
<keyword evidence="3 6" id="KW-0378">Hydrolase</keyword>
<dbReference type="InterPro" id="IPR038765">
    <property type="entry name" value="Papain-like_cys_pep_sf"/>
</dbReference>
<dbReference type="EMBL" id="MU157845">
    <property type="protein sequence ID" value="KAF9529609.1"/>
    <property type="molecule type" value="Genomic_DNA"/>
</dbReference>
<dbReference type="GO" id="GO:0006508">
    <property type="term" value="P:proteolysis"/>
    <property type="evidence" value="ECO:0007669"/>
    <property type="project" value="UniProtKB-KW"/>
</dbReference>
<dbReference type="PROSITE" id="PS50203">
    <property type="entry name" value="CALPAIN_CAT"/>
    <property type="match status" value="1"/>
</dbReference>
<dbReference type="InterPro" id="IPR000169">
    <property type="entry name" value="Pept_cys_AS"/>
</dbReference>
<dbReference type="InterPro" id="IPR001300">
    <property type="entry name" value="Peptidase_C2_calpain_cat"/>
</dbReference>
<dbReference type="PANTHER" id="PTHR10183">
    <property type="entry name" value="CALPAIN"/>
    <property type="match status" value="1"/>
</dbReference>
<feature type="active site" evidence="5 6">
    <location>
        <position position="327"/>
    </location>
</feature>
<feature type="domain" description="Calpain catalytic" evidence="8">
    <location>
        <begin position="112"/>
        <end position="406"/>
    </location>
</feature>
<dbReference type="Proteomes" id="UP000807306">
    <property type="component" value="Unassembled WGS sequence"/>
</dbReference>
<dbReference type="GO" id="GO:0004198">
    <property type="term" value="F:calcium-dependent cysteine-type endopeptidase activity"/>
    <property type="evidence" value="ECO:0007669"/>
    <property type="project" value="InterPro"/>
</dbReference>
<feature type="region of interest" description="Disordered" evidence="7">
    <location>
        <begin position="18"/>
        <end position="44"/>
    </location>
</feature>
<keyword evidence="4 6" id="KW-0788">Thiol protease</keyword>
<comment type="similarity">
    <text evidence="1">Belongs to the peptidase C2 family.</text>
</comment>
<proteinExistence type="inferred from homology"/>
<reference evidence="9" key="1">
    <citation type="submission" date="2020-11" db="EMBL/GenBank/DDBJ databases">
        <authorList>
            <consortium name="DOE Joint Genome Institute"/>
            <person name="Ahrendt S."/>
            <person name="Riley R."/>
            <person name="Andreopoulos W."/>
            <person name="Labutti K."/>
            <person name="Pangilinan J."/>
            <person name="Ruiz-Duenas F.J."/>
            <person name="Barrasa J.M."/>
            <person name="Sanchez-Garcia M."/>
            <person name="Camarero S."/>
            <person name="Miyauchi S."/>
            <person name="Serrano A."/>
            <person name="Linde D."/>
            <person name="Babiker R."/>
            <person name="Drula E."/>
            <person name="Ayuso-Fernandez I."/>
            <person name="Pacheco R."/>
            <person name="Padilla G."/>
            <person name="Ferreira P."/>
            <person name="Barriuso J."/>
            <person name="Kellner H."/>
            <person name="Castanera R."/>
            <person name="Alfaro M."/>
            <person name="Ramirez L."/>
            <person name="Pisabarro A.G."/>
            <person name="Kuo A."/>
            <person name="Tritt A."/>
            <person name="Lipzen A."/>
            <person name="He G."/>
            <person name="Yan M."/>
            <person name="Ng V."/>
            <person name="Cullen D."/>
            <person name="Martin F."/>
            <person name="Rosso M.-N."/>
            <person name="Henrissat B."/>
            <person name="Hibbett D."/>
            <person name="Martinez A.T."/>
            <person name="Grigoriev I.V."/>
        </authorList>
    </citation>
    <scope>NUCLEOTIDE SEQUENCE</scope>
    <source>
        <strain evidence="9">CBS 506.95</strain>
    </source>
</reference>
<evidence type="ECO:0000259" key="8">
    <source>
        <dbReference type="PROSITE" id="PS50203"/>
    </source>
</evidence>
<evidence type="ECO:0000256" key="1">
    <source>
        <dbReference type="ARBA" id="ARBA00007623"/>
    </source>
</evidence>
<name>A0A9P6JRD1_9AGAR</name>
<dbReference type="AlphaFoldDB" id="A0A9P6JRD1"/>
<evidence type="ECO:0000313" key="10">
    <source>
        <dbReference type="Proteomes" id="UP000807306"/>
    </source>
</evidence>
<organism evidence="9 10">
    <name type="scientific">Crepidotus variabilis</name>
    <dbReference type="NCBI Taxonomy" id="179855"/>
    <lineage>
        <taxon>Eukaryota</taxon>
        <taxon>Fungi</taxon>
        <taxon>Dikarya</taxon>
        <taxon>Basidiomycota</taxon>
        <taxon>Agaricomycotina</taxon>
        <taxon>Agaricomycetes</taxon>
        <taxon>Agaricomycetidae</taxon>
        <taxon>Agaricales</taxon>
        <taxon>Agaricineae</taxon>
        <taxon>Crepidotaceae</taxon>
        <taxon>Crepidotus</taxon>
    </lineage>
</organism>